<protein>
    <submittedName>
        <fullName evidence="1">IS256 family transposase</fullName>
    </submittedName>
</protein>
<proteinExistence type="predicted"/>
<gene>
    <name evidence="1" type="ORF">I4J41_11320</name>
</gene>
<dbReference type="EMBL" id="JADQUG010000061">
    <property type="protein sequence ID" value="MBG9355134.1"/>
    <property type="molecule type" value="Genomic_DNA"/>
</dbReference>
<accession>A0ABS0LEN0</accession>
<evidence type="ECO:0000313" key="2">
    <source>
        <dbReference type="Proteomes" id="UP000615580"/>
    </source>
</evidence>
<organism evidence="1 2">
    <name type="scientific">Corynebacterium belfantii</name>
    <dbReference type="NCBI Taxonomy" id="2014537"/>
    <lineage>
        <taxon>Bacteria</taxon>
        <taxon>Bacillati</taxon>
        <taxon>Actinomycetota</taxon>
        <taxon>Actinomycetes</taxon>
        <taxon>Mycobacteriales</taxon>
        <taxon>Corynebacteriaceae</taxon>
        <taxon>Corynebacterium</taxon>
    </lineage>
</organism>
<reference evidence="1 2" key="1">
    <citation type="journal article" date="2020" name="J. Clin. Microbiol.">
        <title>Assessing the Genetic Diversity of Austrian Corynebacterium diphtheriae Clinical Isolates, 2011-2019.</title>
        <authorList>
            <person name="Schaeffer J."/>
            <person name="Huhulescu S."/>
            <person name="Stoeger A."/>
            <person name="Allerberger F."/>
            <person name="Ruppitsch W."/>
        </authorList>
    </citation>
    <scope>NUCLEOTIDE SEQUENCE [LARGE SCALE GENOMIC DNA]</scope>
    <source>
        <strain evidence="1 2">04-17</strain>
    </source>
</reference>
<name>A0ABS0LEN0_9CORY</name>
<dbReference type="Proteomes" id="UP000615580">
    <property type="component" value="Unassembled WGS sequence"/>
</dbReference>
<comment type="caution">
    <text evidence="1">The sequence shown here is derived from an EMBL/GenBank/DDBJ whole genome shotgun (WGS) entry which is preliminary data.</text>
</comment>
<feature type="non-terminal residue" evidence="1">
    <location>
        <position position="1"/>
    </location>
</feature>
<sequence length="67" mass="7576">FPNDTAALKTLWLMICNIEDKRAAQRAKKAKRAIECNGYIEGTKATGWKQAINQLAVAYPDRFADYL</sequence>
<keyword evidence="2" id="KW-1185">Reference proteome</keyword>
<evidence type="ECO:0000313" key="1">
    <source>
        <dbReference type="EMBL" id="MBG9355134.1"/>
    </source>
</evidence>